<dbReference type="InterPro" id="IPR029021">
    <property type="entry name" value="Prot-tyrosine_phosphatase-like"/>
</dbReference>
<dbReference type="EMBL" id="SNVW01000005">
    <property type="protein sequence ID" value="TDN44212.1"/>
    <property type="molecule type" value="Genomic_DNA"/>
</dbReference>
<dbReference type="InterPro" id="IPR026893">
    <property type="entry name" value="Tyr/Ser_Pase_IphP-type"/>
</dbReference>
<dbReference type="Gene3D" id="3.90.190.10">
    <property type="entry name" value="Protein tyrosine phosphatase superfamily"/>
    <property type="match status" value="1"/>
</dbReference>
<dbReference type="InterPro" id="IPR016130">
    <property type="entry name" value="Tyr_Pase_AS"/>
</dbReference>
<accession>A0A4V3BKU8</accession>
<dbReference type="PROSITE" id="PS00383">
    <property type="entry name" value="TYR_PHOSPHATASE_1"/>
    <property type="match status" value="1"/>
</dbReference>
<proteinExistence type="predicted"/>
<dbReference type="Pfam" id="PF13350">
    <property type="entry name" value="Y_phosphatase3"/>
    <property type="match status" value="1"/>
</dbReference>
<name>A0A4V3BKU8_9MICO</name>
<dbReference type="OrthoDB" id="1188001at2"/>
<comment type="caution">
    <text evidence="1">The sequence shown here is derived from an EMBL/GenBank/DDBJ whole genome shotgun (WGS) entry which is preliminary data.</text>
</comment>
<organism evidence="1 2">
    <name type="scientific">Curtobacterium flaccumfaciens</name>
    <dbReference type="NCBI Taxonomy" id="2035"/>
    <lineage>
        <taxon>Bacteria</taxon>
        <taxon>Bacillati</taxon>
        <taxon>Actinomycetota</taxon>
        <taxon>Actinomycetes</taxon>
        <taxon>Micrococcales</taxon>
        <taxon>Microbacteriaceae</taxon>
        <taxon>Curtobacterium</taxon>
    </lineage>
</organism>
<reference evidence="1 2" key="1">
    <citation type="submission" date="2019-03" db="EMBL/GenBank/DDBJ databases">
        <title>Genomic analyses of the natural microbiome of Caenorhabditis elegans.</title>
        <authorList>
            <person name="Samuel B."/>
        </authorList>
    </citation>
    <scope>NUCLEOTIDE SEQUENCE [LARGE SCALE GENOMIC DNA]</scope>
    <source>
        <strain evidence="1 2">JUb65</strain>
    </source>
</reference>
<evidence type="ECO:0000313" key="1">
    <source>
        <dbReference type="EMBL" id="TDN44212.1"/>
    </source>
</evidence>
<dbReference type="GO" id="GO:0004721">
    <property type="term" value="F:phosphoprotein phosphatase activity"/>
    <property type="evidence" value="ECO:0007669"/>
    <property type="project" value="InterPro"/>
</dbReference>
<protein>
    <submittedName>
        <fullName evidence="1">Tyrosine phosphatase family protein</fullName>
    </submittedName>
</protein>
<sequence>MSDPRTLHAEGLHNGRDLGGLPLWRGGTTPSGRLFRSEGVDRLTAAGWQALFDAGIRTIVDLRAPSETAKDTGVRPDWLTTVVVDHDGLDAAPSFWSAYWETGLVGTPLYYGPHLDELPERTGEALRAIARAEPGGVLFHCAGGRDRTGIVALALLTIAGVEPEAVVADHLVTVENAPALLASIGVPPNEGKIEALCAEHGTTVEGAFRGALDGFDVDRFVGRSGLDADDLEALRTFREHLA</sequence>
<gene>
    <name evidence="1" type="ORF">EDF64_10544</name>
</gene>
<dbReference type="AlphaFoldDB" id="A0A4V3BKU8"/>
<dbReference type="SUPFAM" id="SSF52799">
    <property type="entry name" value="(Phosphotyrosine protein) phosphatases II"/>
    <property type="match status" value="1"/>
</dbReference>
<dbReference type="RefSeq" id="WP_133519662.1">
    <property type="nucleotide sequence ID" value="NZ_SNVW01000005.1"/>
</dbReference>
<evidence type="ECO:0000313" key="2">
    <source>
        <dbReference type="Proteomes" id="UP000295764"/>
    </source>
</evidence>
<dbReference type="Proteomes" id="UP000295764">
    <property type="component" value="Unassembled WGS sequence"/>
</dbReference>